<dbReference type="STRING" id="336831.WG68_02840"/>
<gene>
    <name evidence="2" type="ORF">WG68_02840</name>
</gene>
<dbReference type="EMBL" id="LAHO01000002">
    <property type="protein sequence ID" value="KKO46892.1"/>
    <property type="molecule type" value="Genomic_DNA"/>
</dbReference>
<feature type="domain" description="Alpha-L-glutamate ligase-related protein ATP-grasp" evidence="1">
    <location>
        <begin position="76"/>
        <end position="361"/>
    </location>
</feature>
<dbReference type="Pfam" id="PF14397">
    <property type="entry name" value="ATPgrasp_ST"/>
    <property type="match status" value="1"/>
</dbReference>
<comment type="caution">
    <text evidence="2">The sequence shown here is derived from an EMBL/GenBank/DDBJ whole genome shotgun (WGS) entry which is preliminary data.</text>
</comment>
<dbReference type="InterPro" id="IPR039523">
    <property type="entry name" value="RimK-rel_E_lig_ATP-grasp"/>
</dbReference>
<evidence type="ECO:0000313" key="3">
    <source>
        <dbReference type="Proteomes" id="UP000034228"/>
    </source>
</evidence>
<protein>
    <recommendedName>
        <fullName evidence="1">Alpha-L-glutamate ligase-related protein ATP-grasp domain-containing protein</fullName>
    </recommendedName>
</protein>
<organism evidence="2 3">
    <name type="scientific">Arsukibacterium ikkense</name>
    <dbReference type="NCBI Taxonomy" id="336831"/>
    <lineage>
        <taxon>Bacteria</taxon>
        <taxon>Pseudomonadati</taxon>
        <taxon>Pseudomonadota</taxon>
        <taxon>Gammaproteobacteria</taxon>
        <taxon>Chromatiales</taxon>
        <taxon>Chromatiaceae</taxon>
        <taxon>Arsukibacterium</taxon>
    </lineage>
</organism>
<evidence type="ECO:0000259" key="1">
    <source>
        <dbReference type="Pfam" id="PF14397"/>
    </source>
</evidence>
<dbReference type="AlphaFoldDB" id="A0A0M2V7R2"/>
<proteinExistence type="predicted"/>
<dbReference type="SUPFAM" id="SSF56059">
    <property type="entry name" value="Glutathione synthetase ATP-binding domain-like"/>
    <property type="match status" value="1"/>
</dbReference>
<evidence type="ECO:0000313" key="2">
    <source>
        <dbReference type="EMBL" id="KKO46892.1"/>
    </source>
</evidence>
<sequence>MATATFSSKVYAALKHAYYVKRQYRRGLLAQLMDIAALYRANPTCNISDYYKYQVYAAPRGAALYTELLGTGALEAFSRSLNPRNAVTPAWDKMLFTMLCDAYSLPAPEILAVYKPAGPLPGFIETKLSNLVQLKAFLLQQQGPVFVKPVKGHQGKGAFYISAVDVERQLLIDKSGNAISFDQFFAKTIGLSDSHRYRPDAGVLLQRPVVQHPAITEFTQTDTPSGLRILVLNTGSGPYIHRAIWKIIAPGNISDNFSKGAHGNMVVQVNPDSGKLSAAVNGYWPTTRLHHQHPVSGRNFGDFSIPLWDQIKAEILRASTVINDMGAMHWDIIVAETGPVLLELNDVGSTEFLQLHGQGLLDPQLKTALRQVAVVRKGSAFARLLTS</sequence>
<dbReference type="OrthoDB" id="6378561at2"/>
<name>A0A0M2V7R2_9GAMM</name>
<keyword evidence="3" id="KW-1185">Reference proteome</keyword>
<reference evidence="2 3" key="1">
    <citation type="submission" date="2015-03" db="EMBL/GenBank/DDBJ databases">
        <title>Draft genome sequences of two protease-producing strains of Arsukibacterium isolated from two cold and alkaline environments.</title>
        <authorList>
            <person name="Lylloff J.E."/>
            <person name="Skov L.B."/>
            <person name="Jepsen M."/>
            <person name="Hallin P.F."/>
            <person name="Sorensen S.J."/>
            <person name="Stougaard P."/>
            <person name="Glaring M.A."/>
        </authorList>
    </citation>
    <scope>NUCLEOTIDE SEQUENCE [LARGE SCALE GENOMIC DNA]</scope>
    <source>
        <strain evidence="2 3">GCM72</strain>
    </source>
</reference>
<dbReference type="RefSeq" id="WP_046556139.1">
    <property type="nucleotide sequence ID" value="NZ_LAHO01000002.1"/>
</dbReference>
<dbReference type="Proteomes" id="UP000034228">
    <property type="component" value="Unassembled WGS sequence"/>
</dbReference>
<accession>A0A0M2V7R2</accession>